<dbReference type="SUPFAM" id="SSF49584">
    <property type="entry name" value="Periplasmic chaperone C-domain"/>
    <property type="match status" value="1"/>
</dbReference>
<keyword evidence="3 6" id="KW-0732">Signal</keyword>
<dbReference type="GO" id="GO:0071555">
    <property type="term" value="P:cell wall organization"/>
    <property type="evidence" value="ECO:0007669"/>
    <property type="project" value="InterPro"/>
</dbReference>
<dbReference type="NCBIfam" id="NF007392">
    <property type="entry name" value="PRK09918.1"/>
    <property type="match status" value="1"/>
</dbReference>
<dbReference type="InterPro" id="IPR016147">
    <property type="entry name" value="Pili_assmbl_chaperone_N"/>
</dbReference>
<dbReference type="InterPro" id="IPR001829">
    <property type="entry name" value="Pili_assmbl_chaperone_bac"/>
</dbReference>
<evidence type="ECO:0000256" key="4">
    <source>
        <dbReference type="ARBA" id="ARBA00022764"/>
    </source>
</evidence>
<dbReference type="PANTHER" id="PTHR30251:SF3">
    <property type="entry name" value="FIMBRIAL CHAPARONE PROTEIN"/>
    <property type="match status" value="1"/>
</dbReference>
<dbReference type="InterPro" id="IPR036316">
    <property type="entry name" value="Pili_assmbl_chap_C_dom_sf"/>
</dbReference>
<keyword evidence="5" id="KW-0143">Chaperone</keyword>
<evidence type="ECO:0000256" key="3">
    <source>
        <dbReference type="ARBA" id="ARBA00022729"/>
    </source>
</evidence>
<dbReference type="PANTHER" id="PTHR30251">
    <property type="entry name" value="PILUS ASSEMBLY CHAPERONE"/>
    <property type="match status" value="1"/>
</dbReference>
<evidence type="ECO:0000256" key="5">
    <source>
        <dbReference type="ARBA" id="ARBA00023186"/>
    </source>
</evidence>
<evidence type="ECO:0000313" key="9">
    <source>
        <dbReference type="Proteomes" id="UP000323924"/>
    </source>
</evidence>
<dbReference type="InterPro" id="IPR008962">
    <property type="entry name" value="PapD-like_sf"/>
</dbReference>
<keyword evidence="4" id="KW-0574">Periplasm</keyword>
<comment type="similarity">
    <text evidence="2">Belongs to the periplasmic pilus chaperone family.</text>
</comment>
<dbReference type="PRINTS" id="PR00969">
    <property type="entry name" value="CHAPERONPILI"/>
</dbReference>
<feature type="signal peptide" evidence="6">
    <location>
        <begin position="1"/>
        <end position="26"/>
    </location>
</feature>
<sequence>MKYSYKIGLCSLAAFVLVALSNISHAAGMVPESTVVLVNVADGEGTMNVTNSDDKAMLLYTSLENLPEDQDSLLVVSPPVARVEAGEKQLVRFIVQSEQPITNQRLKRVTFEGIPQADPAAKAKIGVTVRQNLPVLISPGDLPKKQDPWTLLEWSLNGRDLAVKNDSRYVVRLNQAFSVMPADLKLELPASYILPGQTHHFELPAGTTLSADAKVRIYPVTTYGFTTPPFDAPLKKQ</sequence>
<dbReference type="Gene3D" id="2.60.40.10">
    <property type="entry name" value="Immunoglobulins"/>
    <property type="match status" value="2"/>
</dbReference>
<comment type="caution">
    <text evidence="8">The sequence shown here is derived from an EMBL/GenBank/DDBJ whole genome shotgun (WGS) entry which is preliminary data.</text>
</comment>
<proteinExistence type="inferred from homology"/>
<evidence type="ECO:0000256" key="2">
    <source>
        <dbReference type="ARBA" id="ARBA00007399"/>
    </source>
</evidence>
<comment type="subcellular location">
    <subcellularLocation>
        <location evidence="1">Periplasm</location>
    </subcellularLocation>
</comment>
<organism evidence="8 9">
    <name type="scientific">Pseudomonas chlororaphis</name>
    <dbReference type="NCBI Taxonomy" id="587753"/>
    <lineage>
        <taxon>Bacteria</taxon>
        <taxon>Pseudomonadati</taxon>
        <taxon>Pseudomonadota</taxon>
        <taxon>Gammaproteobacteria</taxon>
        <taxon>Pseudomonadales</taxon>
        <taxon>Pseudomonadaceae</taxon>
        <taxon>Pseudomonas</taxon>
    </lineage>
</organism>
<evidence type="ECO:0000259" key="7">
    <source>
        <dbReference type="Pfam" id="PF00345"/>
    </source>
</evidence>
<dbReference type="EMBL" id="VWPC01000021">
    <property type="protein sequence ID" value="KAA5839255.1"/>
    <property type="molecule type" value="Genomic_DNA"/>
</dbReference>
<dbReference type="SUPFAM" id="SSF49354">
    <property type="entry name" value="PapD-like"/>
    <property type="match status" value="1"/>
</dbReference>
<evidence type="ECO:0000256" key="1">
    <source>
        <dbReference type="ARBA" id="ARBA00004418"/>
    </source>
</evidence>
<dbReference type="AlphaFoldDB" id="A0AB34C095"/>
<dbReference type="InterPro" id="IPR050643">
    <property type="entry name" value="Periplasmic_pilus_chap"/>
</dbReference>
<accession>A0AB34C095</accession>
<dbReference type="Pfam" id="PF00345">
    <property type="entry name" value="PapD_N"/>
    <property type="match status" value="1"/>
</dbReference>
<feature type="domain" description="Pili assembly chaperone N-terminal" evidence="7">
    <location>
        <begin position="28"/>
        <end position="142"/>
    </location>
</feature>
<dbReference type="Proteomes" id="UP000323924">
    <property type="component" value="Unassembled WGS sequence"/>
</dbReference>
<protein>
    <submittedName>
        <fullName evidence="8">Fimbria/pilus periplasmic chaperone</fullName>
    </submittedName>
</protein>
<gene>
    <name evidence="8" type="ORF">F2A38_20535</name>
</gene>
<dbReference type="InterPro" id="IPR013783">
    <property type="entry name" value="Ig-like_fold"/>
</dbReference>
<evidence type="ECO:0000313" key="8">
    <source>
        <dbReference type="EMBL" id="KAA5839255.1"/>
    </source>
</evidence>
<feature type="chain" id="PRO_5044349013" evidence="6">
    <location>
        <begin position="27"/>
        <end position="237"/>
    </location>
</feature>
<name>A0AB34C095_9PSED</name>
<dbReference type="GO" id="GO:0030288">
    <property type="term" value="C:outer membrane-bounded periplasmic space"/>
    <property type="evidence" value="ECO:0007669"/>
    <property type="project" value="InterPro"/>
</dbReference>
<evidence type="ECO:0000256" key="6">
    <source>
        <dbReference type="SAM" id="SignalP"/>
    </source>
</evidence>
<reference evidence="8 9" key="1">
    <citation type="submission" date="2019-09" db="EMBL/GenBank/DDBJ databases">
        <authorList>
            <person name="Vacheron J."/>
            <person name="Dubost A."/>
            <person name="Prigent-Combaret C."/>
            <person name="Muller D."/>
        </authorList>
    </citation>
    <scope>NUCLEOTIDE SEQUENCE [LARGE SCALE GENOMIC DNA]</scope>
    <source>
        <strain evidence="8 9">JV497</strain>
    </source>
</reference>